<evidence type="ECO:0000256" key="3">
    <source>
        <dbReference type="ARBA" id="ARBA00022554"/>
    </source>
</evidence>
<dbReference type="GO" id="GO:0005773">
    <property type="term" value="C:vacuole"/>
    <property type="evidence" value="ECO:0007669"/>
    <property type="project" value="UniProtKB-SubCell"/>
</dbReference>
<evidence type="ECO:0000259" key="16">
    <source>
        <dbReference type="PROSITE" id="PS51767"/>
    </source>
</evidence>
<organism evidence="17 18">
    <name type="scientific">Erythroxylum novogranatense</name>
    <dbReference type="NCBI Taxonomy" id="1862640"/>
    <lineage>
        <taxon>Eukaryota</taxon>
        <taxon>Viridiplantae</taxon>
        <taxon>Streptophyta</taxon>
        <taxon>Embryophyta</taxon>
        <taxon>Tracheophyta</taxon>
        <taxon>Spermatophyta</taxon>
        <taxon>Magnoliopsida</taxon>
        <taxon>eudicotyledons</taxon>
        <taxon>Gunneridae</taxon>
        <taxon>Pentapetalae</taxon>
        <taxon>rosids</taxon>
        <taxon>fabids</taxon>
        <taxon>Malpighiales</taxon>
        <taxon>Erythroxylaceae</taxon>
        <taxon>Erythroxylum</taxon>
    </lineage>
</organism>
<keyword evidence="6 13" id="KW-0064">Aspartyl protease</keyword>
<keyword evidence="18" id="KW-1185">Reference proteome</keyword>
<dbReference type="InterPro" id="IPR008138">
    <property type="entry name" value="SapB_2"/>
</dbReference>
<evidence type="ECO:0000256" key="2">
    <source>
        <dbReference type="ARBA" id="ARBA00007447"/>
    </source>
</evidence>
<feature type="active site" evidence="11">
    <location>
        <position position="295"/>
    </location>
</feature>
<dbReference type="Pfam" id="PF03489">
    <property type="entry name" value="SapB_2"/>
    <property type="match status" value="1"/>
</dbReference>
<name>A0AAV8TK72_9ROSI</name>
<dbReference type="PROSITE" id="PS00141">
    <property type="entry name" value="ASP_PROTEASE"/>
    <property type="match status" value="2"/>
</dbReference>
<dbReference type="GO" id="GO:0006508">
    <property type="term" value="P:proteolysis"/>
    <property type="evidence" value="ECO:0007669"/>
    <property type="project" value="UniProtKB-KW"/>
</dbReference>
<evidence type="ECO:0000256" key="9">
    <source>
        <dbReference type="ARBA" id="ARBA00023157"/>
    </source>
</evidence>
<dbReference type="PRINTS" id="PR00792">
    <property type="entry name" value="PEPSIN"/>
</dbReference>
<dbReference type="AlphaFoldDB" id="A0AAV8TK72"/>
<dbReference type="PROSITE" id="PS50015">
    <property type="entry name" value="SAP_B"/>
    <property type="match status" value="2"/>
</dbReference>
<gene>
    <name evidence="17" type="ORF">K2173_023766</name>
</gene>
<dbReference type="SMART" id="SM00741">
    <property type="entry name" value="SapB"/>
    <property type="match status" value="1"/>
</dbReference>
<dbReference type="Pfam" id="PF05184">
    <property type="entry name" value="SapB_1"/>
    <property type="match status" value="1"/>
</dbReference>
<keyword evidence="4 13" id="KW-0645">Protease</keyword>
<dbReference type="InterPro" id="IPR008139">
    <property type="entry name" value="SaposinB_dom"/>
</dbReference>
<proteinExistence type="inferred from homology"/>
<evidence type="ECO:0000256" key="5">
    <source>
        <dbReference type="ARBA" id="ARBA00022729"/>
    </source>
</evidence>
<feature type="domain" description="Saposin B-type" evidence="15">
    <location>
        <begin position="379"/>
        <end position="420"/>
    </location>
</feature>
<keyword evidence="7 13" id="KW-0378">Hydrolase</keyword>
<feature type="disulfide bond" evidence="12">
    <location>
        <begin position="121"/>
        <end position="127"/>
    </location>
</feature>
<accession>A0AAV8TK72</accession>
<feature type="domain" description="Peptidase A1" evidence="16">
    <location>
        <begin position="90"/>
        <end position="506"/>
    </location>
</feature>
<keyword evidence="8" id="KW-0865">Zymogen</keyword>
<keyword evidence="5 14" id="KW-0732">Signal</keyword>
<evidence type="ECO:0000313" key="17">
    <source>
        <dbReference type="EMBL" id="KAJ8766519.1"/>
    </source>
</evidence>
<reference evidence="17 18" key="1">
    <citation type="submission" date="2021-09" db="EMBL/GenBank/DDBJ databases">
        <title>Genomic insights and catalytic innovation underlie evolution of tropane alkaloids biosynthesis.</title>
        <authorList>
            <person name="Wang Y.-J."/>
            <person name="Tian T."/>
            <person name="Huang J.-P."/>
            <person name="Huang S.-X."/>
        </authorList>
    </citation>
    <scope>NUCLEOTIDE SEQUENCE [LARGE SCALE GENOMIC DNA]</scope>
    <source>
        <strain evidence="17">KIB-2018</strain>
        <tissue evidence="17">Leaf</tissue>
    </source>
</reference>
<dbReference type="InterPro" id="IPR021109">
    <property type="entry name" value="Peptidase_aspartic_dom_sf"/>
</dbReference>
<dbReference type="FunFam" id="2.40.70.10:FF:000115">
    <property type="entry name" value="Lysosomal aspartic protease"/>
    <property type="match status" value="1"/>
</dbReference>
<comment type="caution">
    <text evidence="17">The sequence shown here is derived from an EMBL/GenBank/DDBJ whole genome shotgun (WGS) entry which is preliminary data.</text>
</comment>
<evidence type="ECO:0000256" key="13">
    <source>
        <dbReference type="RuleBase" id="RU000454"/>
    </source>
</evidence>
<feature type="signal peptide" evidence="14">
    <location>
        <begin position="1"/>
        <end position="24"/>
    </location>
</feature>
<evidence type="ECO:0000256" key="11">
    <source>
        <dbReference type="PIRSR" id="PIRSR601461-1"/>
    </source>
</evidence>
<dbReference type="InterPro" id="IPR001461">
    <property type="entry name" value="Aspartic_peptidase_A1"/>
</dbReference>
<dbReference type="PANTHER" id="PTHR47966:SF54">
    <property type="entry name" value="ASPARTIC PROTEINASE"/>
    <property type="match status" value="1"/>
</dbReference>
<dbReference type="InterPro" id="IPR011001">
    <property type="entry name" value="Saposin-like"/>
</dbReference>
<dbReference type="InterPro" id="IPR007856">
    <property type="entry name" value="SapB_1"/>
</dbReference>
<dbReference type="InterPro" id="IPR033121">
    <property type="entry name" value="PEPTIDASE_A1"/>
</dbReference>
<dbReference type="InterPro" id="IPR001969">
    <property type="entry name" value="Aspartic_peptidase_AS"/>
</dbReference>
<evidence type="ECO:0000256" key="1">
    <source>
        <dbReference type="ARBA" id="ARBA00004116"/>
    </source>
</evidence>
<keyword evidence="9 12" id="KW-1015">Disulfide bond</keyword>
<evidence type="ECO:0000259" key="15">
    <source>
        <dbReference type="PROSITE" id="PS50015"/>
    </source>
</evidence>
<evidence type="ECO:0008006" key="19">
    <source>
        <dbReference type="Google" id="ProtNLM"/>
    </source>
</evidence>
<evidence type="ECO:0000313" key="18">
    <source>
        <dbReference type="Proteomes" id="UP001159364"/>
    </source>
</evidence>
<keyword evidence="10" id="KW-0325">Glycoprotein</keyword>
<dbReference type="Proteomes" id="UP001159364">
    <property type="component" value="Linkage Group LG05"/>
</dbReference>
<evidence type="ECO:0000256" key="6">
    <source>
        <dbReference type="ARBA" id="ARBA00022750"/>
    </source>
</evidence>
<dbReference type="PANTHER" id="PTHR47966">
    <property type="entry name" value="BETA-SITE APP-CLEAVING ENZYME, ISOFORM A-RELATED"/>
    <property type="match status" value="1"/>
</dbReference>
<dbReference type="Pfam" id="PF00026">
    <property type="entry name" value="Asp"/>
    <property type="match status" value="1"/>
</dbReference>
<evidence type="ECO:0000256" key="7">
    <source>
        <dbReference type="ARBA" id="ARBA00022801"/>
    </source>
</evidence>
<dbReference type="EMBL" id="JAIWQS010000005">
    <property type="protein sequence ID" value="KAJ8766519.1"/>
    <property type="molecule type" value="Genomic_DNA"/>
</dbReference>
<evidence type="ECO:0000256" key="12">
    <source>
        <dbReference type="PIRSR" id="PIRSR601461-2"/>
    </source>
</evidence>
<evidence type="ECO:0000256" key="8">
    <source>
        <dbReference type="ARBA" id="ARBA00023145"/>
    </source>
</evidence>
<dbReference type="GO" id="GO:0004190">
    <property type="term" value="F:aspartic-type endopeptidase activity"/>
    <property type="evidence" value="ECO:0007669"/>
    <property type="project" value="UniProtKB-KW"/>
</dbReference>
<evidence type="ECO:0000256" key="4">
    <source>
        <dbReference type="ARBA" id="ARBA00022670"/>
    </source>
</evidence>
<dbReference type="Gene3D" id="2.40.70.10">
    <property type="entry name" value="Acid Proteases"/>
    <property type="match status" value="2"/>
</dbReference>
<comment type="subcellular location">
    <subcellularLocation>
        <location evidence="1">Vacuole</location>
    </subcellularLocation>
</comment>
<dbReference type="SUPFAM" id="SSF50630">
    <property type="entry name" value="Acid proteases"/>
    <property type="match status" value="1"/>
</dbReference>
<dbReference type="Gene3D" id="1.10.225.10">
    <property type="entry name" value="Saposin-like"/>
    <property type="match status" value="1"/>
</dbReference>
<dbReference type="FunFam" id="1.10.225.10:FF:000001">
    <property type="entry name" value="Aspartic proteinase A1"/>
    <property type="match status" value="1"/>
</dbReference>
<dbReference type="FunFam" id="2.40.70.10:FF:000002">
    <property type="entry name" value="Vacuolar aspartic proteinase"/>
    <property type="match status" value="1"/>
</dbReference>
<keyword evidence="3" id="KW-0926">Vacuole</keyword>
<dbReference type="InterPro" id="IPR033869">
    <property type="entry name" value="Phytepsin"/>
</dbReference>
<sequence length="509" mass="55349">MGTITKPAVATLLLCLLLLPSVFCASNDGLVRIGLKKMKFDQNNRVAAQLESKEGELLRGSMKKYRLRGNLDNGEDTDIISLKNYMDAQYFGEIGIGTPPQKFTVIFDTGSSNLWVPSAKCYFSVACYFHSKYKSGHSSTYNKNGKSADIHYGTGAISGFFSQDNVKIGGLVVKNQEFIEATREPSITFLVAKFDGILGMGFQEISVGNAVPVWYNMVKQGLVKEPVFSFWFNRNADEEEGGEIVFGGMDPNHYKGEHTYVPVTEKGYWQFDMGDVMIDGKTTGFCANGCAAIADSGTSLLAGPTAIITEVNHAIGATGVVSQECKTVVSQYGETILEMLLAKDQPKKICSQIGLCTFDGTRGVSIGIESVVENVQKASDAMCSSCEMAVVWMQNQLKQNQTQERIINYANELCDRLPSPMGESAVDCGSLSTMPRVSFTIGGKAFDLTPEQYVLKVGEGEAAQCISGFTALDVPPPRGPLWILGDVFMGQFHTVFDYGNMRVGFAEAA</sequence>
<evidence type="ECO:0000256" key="14">
    <source>
        <dbReference type="SAM" id="SignalP"/>
    </source>
</evidence>
<feature type="domain" description="Saposin B-type" evidence="15">
    <location>
        <begin position="320"/>
        <end position="360"/>
    </location>
</feature>
<dbReference type="SUPFAM" id="SSF47862">
    <property type="entry name" value="Saposin"/>
    <property type="match status" value="1"/>
</dbReference>
<feature type="active site" evidence="11">
    <location>
        <position position="108"/>
    </location>
</feature>
<protein>
    <recommendedName>
        <fullName evidence="19">Aspartic proteinase</fullName>
    </recommendedName>
</protein>
<evidence type="ECO:0000256" key="10">
    <source>
        <dbReference type="ARBA" id="ARBA00023180"/>
    </source>
</evidence>
<feature type="chain" id="PRO_5043731647" description="Aspartic proteinase" evidence="14">
    <location>
        <begin position="25"/>
        <end position="509"/>
    </location>
</feature>
<dbReference type="PROSITE" id="PS51767">
    <property type="entry name" value="PEPTIDASE_A1"/>
    <property type="match status" value="1"/>
</dbReference>
<dbReference type="CDD" id="cd06098">
    <property type="entry name" value="phytepsin"/>
    <property type="match status" value="1"/>
</dbReference>
<comment type="similarity">
    <text evidence="2 13">Belongs to the peptidase A1 family.</text>
</comment>
<dbReference type="GO" id="GO:0006629">
    <property type="term" value="P:lipid metabolic process"/>
    <property type="evidence" value="ECO:0007669"/>
    <property type="project" value="InterPro"/>
</dbReference>